<evidence type="ECO:0000313" key="2">
    <source>
        <dbReference type="WBParaSite" id="nRc.2.0.1.t03139-RA"/>
    </source>
</evidence>
<reference evidence="2" key="1">
    <citation type="submission" date="2022-11" db="UniProtKB">
        <authorList>
            <consortium name="WormBaseParasite"/>
        </authorList>
    </citation>
    <scope>IDENTIFICATION</scope>
</reference>
<dbReference type="AlphaFoldDB" id="A0A915HN65"/>
<evidence type="ECO:0000313" key="1">
    <source>
        <dbReference type="Proteomes" id="UP000887565"/>
    </source>
</evidence>
<name>A0A915HN65_ROMCU</name>
<proteinExistence type="predicted"/>
<sequence>MTLNQNEAVQCASQRYRVKDQCKNSYDYRQSIDGSVFFVQASLYLLKRIKIRLFHYFSCF</sequence>
<dbReference type="Proteomes" id="UP000887565">
    <property type="component" value="Unplaced"/>
</dbReference>
<dbReference type="WBParaSite" id="nRc.2.0.1.t03139-RA">
    <property type="protein sequence ID" value="nRc.2.0.1.t03139-RA"/>
    <property type="gene ID" value="nRc.2.0.1.g03139"/>
</dbReference>
<accession>A0A915HN65</accession>
<protein>
    <submittedName>
        <fullName evidence="2">Uncharacterized protein</fullName>
    </submittedName>
</protein>
<organism evidence="1 2">
    <name type="scientific">Romanomermis culicivorax</name>
    <name type="common">Nematode worm</name>
    <dbReference type="NCBI Taxonomy" id="13658"/>
    <lineage>
        <taxon>Eukaryota</taxon>
        <taxon>Metazoa</taxon>
        <taxon>Ecdysozoa</taxon>
        <taxon>Nematoda</taxon>
        <taxon>Enoplea</taxon>
        <taxon>Dorylaimia</taxon>
        <taxon>Mermithida</taxon>
        <taxon>Mermithoidea</taxon>
        <taxon>Mermithidae</taxon>
        <taxon>Romanomermis</taxon>
    </lineage>
</organism>
<keyword evidence="1" id="KW-1185">Reference proteome</keyword>